<gene>
    <name evidence="2" type="ORF">HPP92_005454</name>
</gene>
<feature type="region of interest" description="Disordered" evidence="1">
    <location>
        <begin position="63"/>
        <end position="131"/>
    </location>
</feature>
<protein>
    <submittedName>
        <fullName evidence="2">Uncharacterized protein</fullName>
    </submittedName>
</protein>
<accession>A0A835RU29</accession>
<feature type="compositionally biased region" description="Polar residues" evidence="1">
    <location>
        <begin position="65"/>
        <end position="80"/>
    </location>
</feature>
<evidence type="ECO:0000313" key="3">
    <source>
        <dbReference type="Proteomes" id="UP000639772"/>
    </source>
</evidence>
<sequence>MHLIAVKSSILMVRKLIAQKKIHTVEHLIFGEETYGNGYNLLSQGNNLTSNGFMNFNRSPGLLEPSSNITSKPSTLSKPSGHSKRKSYGKRGPRGDKKKGENPPVTPVPSNTIDGATPGERNTGLTTTTSTNLLGGNIHSGFVSLGSQDTGDCKVSTNLCFSSGSFAPCG</sequence>
<dbReference type="EMBL" id="JADCNM010000002">
    <property type="protein sequence ID" value="KAG0494460.1"/>
    <property type="molecule type" value="Genomic_DNA"/>
</dbReference>
<organism evidence="2 3">
    <name type="scientific">Vanilla planifolia</name>
    <name type="common">Vanilla</name>
    <dbReference type="NCBI Taxonomy" id="51239"/>
    <lineage>
        <taxon>Eukaryota</taxon>
        <taxon>Viridiplantae</taxon>
        <taxon>Streptophyta</taxon>
        <taxon>Embryophyta</taxon>
        <taxon>Tracheophyta</taxon>
        <taxon>Spermatophyta</taxon>
        <taxon>Magnoliopsida</taxon>
        <taxon>Liliopsida</taxon>
        <taxon>Asparagales</taxon>
        <taxon>Orchidaceae</taxon>
        <taxon>Vanilloideae</taxon>
        <taxon>Vanilleae</taxon>
        <taxon>Vanilla</taxon>
    </lineage>
</organism>
<evidence type="ECO:0000256" key="1">
    <source>
        <dbReference type="SAM" id="MobiDB-lite"/>
    </source>
</evidence>
<feature type="compositionally biased region" description="Basic residues" evidence="1">
    <location>
        <begin position="81"/>
        <end position="92"/>
    </location>
</feature>
<dbReference type="AlphaFoldDB" id="A0A835RU29"/>
<feature type="compositionally biased region" description="Low complexity" evidence="1">
    <location>
        <begin position="122"/>
        <end position="131"/>
    </location>
</feature>
<comment type="caution">
    <text evidence="2">The sequence shown here is derived from an EMBL/GenBank/DDBJ whole genome shotgun (WGS) entry which is preliminary data.</text>
</comment>
<reference evidence="2 3" key="1">
    <citation type="journal article" date="2020" name="Nat. Food">
        <title>A phased Vanilla planifolia genome enables genetic improvement of flavour and production.</title>
        <authorList>
            <person name="Hasing T."/>
            <person name="Tang H."/>
            <person name="Brym M."/>
            <person name="Khazi F."/>
            <person name="Huang T."/>
            <person name="Chambers A.H."/>
        </authorList>
    </citation>
    <scope>NUCLEOTIDE SEQUENCE [LARGE SCALE GENOMIC DNA]</scope>
    <source>
        <tissue evidence="2">Leaf</tissue>
    </source>
</reference>
<evidence type="ECO:0000313" key="2">
    <source>
        <dbReference type="EMBL" id="KAG0494460.1"/>
    </source>
</evidence>
<name>A0A835RU29_VANPL</name>
<proteinExistence type="predicted"/>
<dbReference type="Proteomes" id="UP000639772">
    <property type="component" value="Unassembled WGS sequence"/>
</dbReference>